<dbReference type="EC" id="3.5.1.88" evidence="5"/>
<comment type="cofactor">
    <cofactor evidence="5">
        <name>Fe(2+)</name>
        <dbReference type="ChEBI" id="CHEBI:29033"/>
    </cofactor>
    <text evidence="5">Binds 1 Fe(2+) ion.</text>
</comment>
<sequence length="165" mass="18414">MLRPLTKIPTPSLHKPSRALTKADLETPEIKQLIADMIPTMYHEQGIGLAAPQVGVNVQVCIIGKDCFPEAFNIQDRNKDMVLINPAYTRTSRRAALETEGCLSVPGKQGKVKRYKEIHVTALDEHGVSLTFHAGGYFAHVIQHETDHLNSTLYIDKAKSVWEIE</sequence>
<dbReference type="EMBL" id="PCWM01000044">
    <property type="protein sequence ID" value="PIR03129.1"/>
    <property type="molecule type" value="Genomic_DNA"/>
</dbReference>
<reference evidence="6 7" key="1">
    <citation type="submission" date="2017-09" db="EMBL/GenBank/DDBJ databases">
        <title>Depth-based differentiation of microbial function through sediment-hosted aquifers and enrichment of novel symbionts in the deep terrestrial subsurface.</title>
        <authorList>
            <person name="Probst A.J."/>
            <person name="Ladd B."/>
            <person name="Jarett J.K."/>
            <person name="Geller-Mcgrath D.E."/>
            <person name="Sieber C.M."/>
            <person name="Emerson J.B."/>
            <person name="Anantharaman K."/>
            <person name="Thomas B.C."/>
            <person name="Malmstrom R."/>
            <person name="Stieglmeier M."/>
            <person name="Klingl A."/>
            <person name="Woyke T."/>
            <person name="Ryan C.M."/>
            <person name="Banfield J.F."/>
        </authorList>
    </citation>
    <scope>NUCLEOTIDE SEQUENCE [LARGE SCALE GENOMIC DNA]</scope>
    <source>
        <strain evidence="6">CG11_big_fil_rev_8_21_14_0_20_43_7</strain>
    </source>
</reference>
<proteinExistence type="inferred from homology"/>
<dbReference type="NCBIfam" id="TIGR00079">
    <property type="entry name" value="pept_deformyl"/>
    <property type="match status" value="1"/>
</dbReference>
<dbReference type="NCBIfam" id="NF001159">
    <property type="entry name" value="PRK00150.1-3"/>
    <property type="match status" value="1"/>
</dbReference>
<comment type="catalytic activity">
    <reaction evidence="5">
        <text>N-terminal N-formyl-L-methionyl-[peptide] + H2O = N-terminal L-methionyl-[peptide] + formate</text>
        <dbReference type="Rhea" id="RHEA:24420"/>
        <dbReference type="Rhea" id="RHEA-COMP:10639"/>
        <dbReference type="Rhea" id="RHEA-COMP:10640"/>
        <dbReference type="ChEBI" id="CHEBI:15377"/>
        <dbReference type="ChEBI" id="CHEBI:15740"/>
        <dbReference type="ChEBI" id="CHEBI:49298"/>
        <dbReference type="ChEBI" id="CHEBI:64731"/>
        <dbReference type="EC" id="3.5.1.88"/>
    </reaction>
</comment>
<comment type="caution">
    <text evidence="6">The sequence shown here is derived from an EMBL/GenBank/DDBJ whole genome shotgun (WGS) entry which is preliminary data.</text>
</comment>
<feature type="binding site" evidence="5">
    <location>
        <position position="102"/>
    </location>
    <ligand>
        <name>Fe cation</name>
        <dbReference type="ChEBI" id="CHEBI:24875"/>
    </ligand>
</feature>
<organism evidence="6 7">
    <name type="scientific">Candidatus Magasanikbacteria bacterium CG11_big_fil_rev_8_21_14_0_20_43_7</name>
    <dbReference type="NCBI Taxonomy" id="1974654"/>
    <lineage>
        <taxon>Bacteria</taxon>
        <taxon>Candidatus Magasanikiibacteriota</taxon>
    </lineage>
</organism>
<dbReference type="SUPFAM" id="SSF56420">
    <property type="entry name" value="Peptide deformylase"/>
    <property type="match status" value="1"/>
</dbReference>
<dbReference type="InterPro" id="IPR036821">
    <property type="entry name" value="Peptide_deformylase_sf"/>
</dbReference>
<dbReference type="Pfam" id="PF01327">
    <property type="entry name" value="Pep_deformylase"/>
    <property type="match status" value="1"/>
</dbReference>
<comment type="function">
    <text evidence="5">Removes the formyl group from the N-terminal Met of newly synthesized proteins. Requires at least a dipeptide for an efficient rate of reaction. N-terminal L-methionine is a prerequisite for activity but the enzyme has broad specificity at other positions.</text>
</comment>
<dbReference type="GO" id="GO:0006412">
    <property type="term" value="P:translation"/>
    <property type="evidence" value="ECO:0007669"/>
    <property type="project" value="UniProtKB-UniRule"/>
</dbReference>
<evidence type="ECO:0000313" key="6">
    <source>
        <dbReference type="EMBL" id="PIR03129.1"/>
    </source>
</evidence>
<dbReference type="AlphaFoldDB" id="A0A2H0N2K1"/>
<dbReference type="GO" id="GO:0042586">
    <property type="term" value="F:peptide deformylase activity"/>
    <property type="evidence" value="ECO:0007669"/>
    <property type="project" value="UniProtKB-UniRule"/>
</dbReference>
<gene>
    <name evidence="5 6" type="primary">def</name>
    <name evidence="6" type="ORF">COV60_01985</name>
</gene>
<feature type="active site" evidence="5">
    <location>
        <position position="145"/>
    </location>
</feature>
<evidence type="ECO:0000256" key="2">
    <source>
        <dbReference type="ARBA" id="ARBA00022723"/>
    </source>
</evidence>
<evidence type="ECO:0000313" key="7">
    <source>
        <dbReference type="Proteomes" id="UP000229782"/>
    </source>
</evidence>
<dbReference type="InterPro" id="IPR023635">
    <property type="entry name" value="Peptide_deformylase"/>
</dbReference>
<keyword evidence="3 5" id="KW-0378">Hydrolase</keyword>
<accession>A0A2H0N2K1</accession>
<dbReference type="PRINTS" id="PR01576">
    <property type="entry name" value="PDEFORMYLASE"/>
</dbReference>
<dbReference type="CDD" id="cd00487">
    <property type="entry name" value="Pep_deformylase"/>
    <property type="match status" value="1"/>
</dbReference>
<dbReference type="Proteomes" id="UP000229782">
    <property type="component" value="Unassembled WGS sequence"/>
</dbReference>
<comment type="similarity">
    <text evidence="1 5">Belongs to the polypeptide deformylase family.</text>
</comment>
<dbReference type="Gene3D" id="3.90.45.10">
    <property type="entry name" value="Peptide deformylase"/>
    <property type="match status" value="1"/>
</dbReference>
<feature type="binding site" evidence="5">
    <location>
        <position position="148"/>
    </location>
    <ligand>
        <name>Fe cation</name>
        <dbReference type="ChEBI" id="CHEBI:24875"/>
    </ligand>
</feature>
<feature type="binding site" evidence="5">
    <location>
        <position position="144"/>
    </location>
    <ligand>
        <name>Fe cation</name>
        <dbReference type="ChEBI" id="CHEBI:24875"/>
    </ligand>
</feature>
<dbReference type="PANTHER" id="PTHR10458">
    <property type="entry name" value="PEPTIDE DEFORMYLASE"/>
    <property type="match status" value="1"/>
</dbReference>
<evidence type="ECO:0000256" key="5">
    <source>
        <dbReference type="HAMAP-Rule" id="MF_00163"/>
    </source>
</evidence>
<dbReference type="PIRSF" id="PIRSF004749">
    <property type="entry name" value="Pep_def"/>
    <property type="match status" value="1"/>
</dbReference>
<dbReference type="PANTHER" id="PTHR10458:SF2">
    <property type="entry name" value="PEPTIDE DEFORMYLASE, MITOCHONDRIAL"/>
    <property type="match status" value="1"/>
</dbReference>
<evidence type="ECO:0000256" key="3">
    <source>
        <dbReference type="ARBA" id="ARBA00022801"/>
    </source>
</evidence>
<keyword evidence="4 5" id="KW-0648">Protein biosynthesis</keyword>
<dbReference type="GO" id="GO:0046872">
    <property type="term" value="F:metal ion binding"/>
    <property type="evidence" value="ECO:0007669"/>
    <property type="project" value="UniProtKB-KW"/>
</dbReference>
<evidence type="ECO:0000256" key="1">
    <source>
        <dbReference type="ARBA" id="ARBA00010759"/>
    </source>
</evidence>
<evidence type="ECO:0000256" key="4">
    <source>
        <dbReference type="ARBA" id="ARBA00022917"/>
    </source>
</evidence>
<protein>
    <recommendedName>
        <fullName evidence="5">Peptide deformylase</fullName>
        <shortName evidence="5">PDF</shortName>
        <ecNumber evidence="5">3.5.1.88</ecNumber>
    </recommendedName>
    <alternativeName>
        <fullName evidence="5">Polypeptide deformylase</fullName>
    </alternativeName>
</protein>
<keyword evidence="5" id="KW-0408">Iron</keyword>
<dbReference type="FunFam" id="3.90.45.10:FF:000003">
    <property type="entry name" value="Peptide deformylase"/>
    <property type="match status" value="1"/>
</dbReference>
<dbReference type="HAMAP" id="MF_00163">
    <property type="entry name" value="Pep_deformylase"/>
    <property type="match status" value="1"/>
</dbReference>
<name>A0A2H0N2K1_9BACT</name>
<keyword evidence="2 5" id="KW-0479">Metal-binding</keyword>